<reference evidence="3" key="1">
    <citation type="submission" date="2011-09" db="EMBL/GenBank/DDBJ databases">
        <title>Complete sequence of Halovivax ruber XH-70.</title>
        <authorList>
            <consortium name="US DOE Joint Genome Institute"/>
            <person name="Lucas S."/>
            <person name="Han J."/>
            <person name="Lapidus A."/>
            <person name="Cheng J.-F."/>
            <person name="Goodwin L."/>
            <person name="Pitluck S."/>
            <person name="Peters L."/>
            <person name="Mikhailova N."/>
            <person name="Davenport K."/>
            <person name="Detter J.C."/>
            <person name="Han C."/>
            <person name="Tapia R."/>
            <person name="Land M."/>
            <person name="Hauser L."/>
            <person name="Kyrpides N."/>
            <person name="Ivanova N."/>
            <person name="Pagani I."/>
            <person name="Sproer C."/>
            <person name="Anderson I."/>
            <person name="Woyke T."/>
        </authorList>
    </citation>
    <scope>NUCLEOTIDE SEQUENCE</scope>
    <source>
        <strain evidence="3">XH-70</strain>
    </source>
</reference>
<dbReference type="RefSeq" id="WP_015300745.1">
    <property type="nucleotide sequence ID" value="NC_019964.1"/>
</dbReference>
<dbReference type="InterPro" id="IPR036291">
    <property type="entry name" value="NAD(P)-bd_dom_sf"/>
</dbReference>
<accession>L0I916</accession>
<dbReference type="OrthoDB" id="226094at2157"/>
<dbReference type="Gene3D" id="3.30.360.10">
    <property type="entry name" value="Dihydrodipicolinate Reductase, domain 2"/>
    <property type="match status" value="1"/>
</dbReference>
<dbReference type="SUPFAM" id="SSF51735">
    <property type="entry name" value="NAD(P)-binding Rossmann-fold domains"/>
    <property type="match status" value="1"/>
</dbReference>
<dbReference type="Pfam" id="PF22725">
    <property type="entry name" value="GFO_IDH_MocA_C3"/>
    <property type="match status" value="1"/>
</dbReference>
<dbReference type="InterPro" id="IPR052515">
    <property type="entry name" value="Gfo/Idh/MocA_Oxidoreductase"/>
</dbReference>
<dbReference type="Gene3D" id="3.40.50.720">
    <property type="entry name" value="NAD(P)-binding Rossmann-like Domain"/>
    <property type="match status" value="1"/>
</dbReference>
<dbReference type="PANTHER" id="PTHR43249">
    <property type="entry name" value="UDP-N-ACETYL-2-AMINO-2-DEOXY-D-GLUCURONATE OXIDASE"/>
    <property type="match status" value="1"/>
</dbReference>
<organism evidence="3 4">
    <name type="scientific">Halovivax ruber (strain DSM 18193 / JCM 13892 / XH-70)</name>
    <dbReference type="NCBI Taxonomy" id="797302"/>
    <lineage>
        <taxon>Archaea</taxon>
        <taxon>Methanobacteriati</taxon>
        <taxon>Methanobacteriota</taxon>
        <taxon>Stenosarchaea group</taxon>
        <taxon>Halobacteria</taxon>
        <taxon>Halobacteriales</taxon>
        <taxon>Natrialbaceae</taxon>
        <taxon>Halovivax</taxon>
    </lineage>
</organism>
<dbReference type="EMBL" id="CP003050">
    <property type="protein sequence ID" value="AGB16100.1"/>
    <property type="molecule type" value="Genomic_DNA"/>
</dbReference>
<dbReference type="Proteomes" id="UP000010846">
    <property type="component" value="Chromosome"/>
</dbReference>
<keyword evidence="4" id="KW-1185">Reference proteome</keyword>
<dbReference type="HOGENOM" id="CLU_023194_1_4_2"/>
<evidence type="ECO:0000259" key="1">
    <source>
        <dbReference type="Pfam" id="PF01408"/>
    </source>
</evidence>
<evidence type="ECO:0000313" key="4">
    <source>
        <dbReference type="Proteomes" id="UP000010846"/>
    </source>
</evidence>
<dbReference type="SUPFAM" id="SSF55347">
    <property type="entry name" value="Glyceraldehyde-3-phosphate dehydrogenase-like, C-terminal domain"/>
    <property type="match status" value="1"/>
</dbReference>
<protein>
    <submittedName>
        <fullName evidence="3">Putative dehydrogenase</fullName>
    </submittedName>
</protein>
<dbReference type="InterPro" id="IPR055170">
    <property type="entry name" value="GFO_IDH_MocA-like_dom"/>
</dbReference>
<dbReference type="KEGG" id="hru:Halru_1492"/>
<dbReference type="AlphaFoldDB" id="L0I916"/>
<dbReference type="GO" id="GO:0000166">
    <property type="term" value="F:nucleotide binding"/>
    <property type="evidence" value="ECO:0007669"/>
    <property type="project" value="InterPro"/>
</dbReference>
<dbReference type="Pfam" id="PF01408">
    <property type="entry name" value="GFO_IDH_MocA"/>
    <property type="match status" value="1"/>
</dbReference>
<feature type="domain" description="Gfo/Idh/MocA-like oxidoreductase N-terminal" evidence="1">
    <location>
        <begin position="8"/>
        <end position="123"/>
    </location>
</feature>
<evidence type="ECO:0000259" key="2">
    <source>
        <dbReference type="Pfam" id="PF22725"/>
    </source>
</evidence>
<evidence type="ECO:0000313" key="3">
    <source>
        <dbReference type="EMBL" id="AGB16100.1"/>
    </source>
</evidence>
<sequence>MTRDRSSIRTGIVGLGNIGQYHGQRLLDTGVSLVGGVDIDPRAREQFERRYDAPTYDRGDPLYESVDALVVTTPNEYHEPYAVEALERDIHVLIEKPLAHTVESAERIVEAAADSEAACMVGFNNRFSNTVAVVRDRIDRGELGDVRHVEANYVRRRGVPGRGTWFTHRERAGGGALIDLGVHAIDLALYVIDFPAPTVVLGETRSDFGRRDDYVYLEMWGEDAGPESFDVEDSSSAFARTDSGQTVSLEVAWATNRPATHEFVVHGTEAAARFDLIEHDLTFHRARTNGPAALEDTSVRTRDVDTHREEQQVFFDAILDGEDPSNVAEAFTVQRVIQAIYRSSERGEAVSLS</sequence>
<proteinExistence type="predicted"/>
<dbReference type="GeneID" id="14376279"/>
<dbReference type="STRING" id="797302.Halru_1492"/>
<dbReference type="InterPro" id="IPR000683">
    <property type="entry name" value="Gfo/Idh/MocA-like_OxRdtase_N"/>
</dbReference>
<dbReference type="eggNOG" id="arCOG01622">
    <property type="taxonomic scope" value="Archaea"/>
</dbReference>
<dbReference type="PANTHER" id="PTHR43249:SF1">
    <property type="entry name" value="D-GLUCOSIDE 3-DEHYDROGENASE"/>
    <property type="match status" value="1"/>
</dbReference>
<name>L0I916_HALRX</name>
<gene>
    <name evidence="3" type="ordered locus">Halru_1492</name>
</gene>
<feature type="domain" description="GFO/IDH/MocA-like oxidoreductase" evidence="2">
    <location>
        <begin position="133"/>
        <end position="272"/>
    </location>
</feature>